<dbReference type="Pfam" id="PF13189">
    <property type="entry name" value="Cytidylate_kin2"/>
    <property type="match status" value="1"/>
</dbReference>
<dbReference type="GO" id="GO:0016301">
    <property type="term" value="F:kinase activity"/>
    <property type="evidence" value="ECO:0007669"/>
    <property type="project" value="UniProtKB-KW"/>
</dbReference>
<gene>
    <name evidence="1" type="ORF">DYE49_00820</name>
</gene>
<accession>A0A7M1XJW0</accession>
<dbReference type="EMBL" id="CP031517">
    <property type="protein sequence ID" value="QOS39071.1"/>
    <property type="molecule type" value="Genomic_DNA"/>
</dbReference>
<dbReference type="AlphaFoldDB" id="A0A7M1XJW0"/>
<protein>
    <submittedName>
        <fullName evidence="1">Cytidylate kinase-like family protein</fullName>
    </submittedName>
</protein>
<dbReference type="Gene3D" id="3.40.50.300">
    <property type="entry name" value="P-loop containing nucleotide triphosphate hydrolases"/>
    <property type="match status" value="1"/>
</dbReference>
<dbReference type="SUPFAM" id="SSF52540">
    <property type="entry name" value="P-loop containing nucleoside triphosphate hydrolases"/>
    <property type="match status" value="1"/>
</dbReference>
<organism evidence="1 2">
    <name type="scientific">Treponema rectale</name>
    <dbReference type="NCBI Taxonomy" id="744512"/>
    <lineage>
        <taxon>Bacteria</taxon>
        <taxon>Pseudomonadati</taxon>
        <taxon>Spirochaetota</taxon>
        <taxon>Spirochaetia</taxon>
        <taxon>Spirochaetales</taxon>
        <taxon>Treponemataceae</taxon>
        <taxon>Treponema</taxon>
    </lineage>
</organism>
<evidence type="ECO:0000313" key="1">
    <source>
        <dbReference type="EMBL" id="QOS39071.1"/>
    </source>
</evidence>
<reference evidence="1 2" key="1">
    <citation type="submission" date="2018-08" db="EMBL/GenBank/DDBJ databases">
        <title>The first complete genome of Treponema rectale (CHPAT), a commensal spirochete of the bovine rectum.</title>
        <authorList>
            <person name="Staton G.J."/>
            <person name="Clegg S.R."/>
            <person name="Carter S.D."/>
            <person name="Radford A.D."/>
            <person name="Darby A."/>
            <person name="Hall N."/>
            <person name="Birtles R.J."/>
            <person name="Evans N.J."/>
        </authorList>
    </citation>
    <scope>NUCLEOTIDE SEQUENCE [LARGE SCALE GENOMIC DNA]</scope>
    <source>
        <strain evidence="1 2">CHPA</strain>
    </source>
</reference>
<name>A0A7M1XJW0_9SPIR</name>
<evidence type="ECO:0000313" key="2">
    <source>
        <dbReference type="Proteomes" id="UP000593591"/>
    </source>
</evidence>
<sequence length="206" mass="24223">MGYIITIARQFSSGGRELGRRLADELGIAYYDKEILADIQKKTPYSLSYIEEVSENRPILLPPINYGNSFALYTDVSLQQNIDVHTAQNNIIREYVEKSNCVIIGRGADYTLRDKKPFRIFVYADMESRIKRCREREEDHHKYNDKQLAKRIRAIDKKRRDYYEYYTGLKWGEKDNYDVMINTSNCDIKKLAHNLALFIKDATKEN</sequence>
<keyword evidence="1" id="KW-0808">Transferase</keyword>
<keyword evidence="1" id="KW-0418">Kinase</keyword>
<dbReference type="InterPro" id="IPR027417">
    <property type="entry name" value="P-loop_NTPase"/>
</dbReference>
<dbReference type="KEGG" id="trc:DYE49_00820"/>
<proteinExistence type="predicted"/>
<dbReference type="Proteomes" id="UP000593591">
    <property type="component" value="Chromosome"/>
</dbReference>